<evidence type="ECO:0000256" key="10">
    <source>
        <dbReference type="SAM" id="SignalP"/>
    </source>
</evidence>
<keyword evidence="6" id="KW-0472">Membrane</keyword>
<proteinExistence type="predicted"/>
<gene>
    <name evidence="13" type="ORF">TEOVI_000764000</name>
</gene>
<dbReference type="Proteomes" id="UP000195570">
    <property type="component" value="Unassembled WGS sequence"/>
</dbReference>
<dbReference type="SUPFAM" id="SSF118251">
    <property type="entry name" value="Variant surface glycoprotein MITAT 1.2, VSG 221, C-terminal domain"/>
    <property type="match status" value="1"/>
</dbReference>
<protein>
    <submittedName>
        <fullName evidence="13">Trypanosomal VSG domain/Trypanosome variant surface glycoprotein C-terminal domain containing protein, putative</fullName>
    </submittedName>
</protein>
<evidence type="ECO:0000313" key="13">
    <source>
        <dbReference type="EMBL" id="SCU66847.1"/>
    </source>
</evidence>
<dbReference type="Pfam" id="PF13206">
    <property type="entry name" value="VSG_B"/>
    <property type="match status" value="1"/>
</dbReference>
<feature type="domain" description="Trypanosome variant surface glycoprotein C-terminal" evidence="11">
    <location>
        <begin position="406"/>
        <end position="519"/>
    </location>
</feature>
<comment type="function">
    <text evidence="1">VSG forms a coat on the surface of the parasite. The trypanosome evades the immune response of the host by expressing a series of antigenically distinct VSGs from an estimated 1000 VSG genes.</text>
</comment>
<dbReference type="GeneID" id="92381574"/>
<evidence type="ECO:0000256" key="8">
    <source>
        <dbReference type="ARBA" id="ARBA00023288"/>
    </source>
</evidence>
<keyword evidence="3" id="KW-1003">Cell membrane</keyword>
<feature type="chain" id="PRO_5009235210" evidence="10">
    <location>
        <begin position="23"/>
        <end position="520"/>
    </location>
</feature>
<feature type="compositionally biased region" description="Basic and acidic residues" evidence="9">
    <location>
        <begin position="482"/>
        <end position="493"/>
    </location>
</feature>
<reference evidence="13" key="1">
    <citation type="submission" date="2016-09" db="EMBL/GenBank/DDBJ databases">
        <authorList>
            <person name="Hebert L."/>
            <person name="Moumen B."/>
        </authorList>
    </citation>
    <scope>NUCLEOTIDE SEQUENCE [LARGE SCALE GENOMIC DNA]</scope>
    <source>
        <strain evidence="13">OVI</strain>
    </source>
</reference>
<evidence type="ECO:0000256" key="3">
    <source>
        <dbReference type="ARBA" id="ARBA00022475"/>
    </source>
</evidence>
<feature type="region of interest" description="Disordered" evidence="9">
    <location>
        <begin position="377"/>
        <end position="400"/>
    </location>
</feature>
<feature type="compositionally biased region" description="Low complexity" evidence="9">
    <location>
        <begin position="377"/>
        <end position="394"/>
    </location>
</feature>
<evidence type="ECO:0000256" key="7">
    <source>
        <dbReference type="ARBA" id="ARBA00023180"/>
    </source>
</evidence>
<comment type="subcellular location">
    <subcellularLocation>
        <location evidence="2">Cell membrane</location>
        <topology evidence="2">Lipid-anchor</topology>
        <topology evidence="2">GPI-anchor</topology>
    </subcellularLocation>
</comment>
<feature type="domain" description="Trypanosome variant surface glycoprotein B-type N-terminal" evidence="12">
    <location>
        <begin position="12"/>
        <end position="370"/>
    </location>
</feature>
<evidence type="ECO:0000259" key="12">
    <source>
        <dbReference type="Pfam" id="PF13206"/>
    </source>
</evidence>
<feature type="region of interest" description="Disordered" evidence="9">
    <location>
        <begin position="472"/>
        <end position="493"/>
    </location>
</feature>
<dbReference type="VEuPathDB" id="TriTrypDB:TEOVI_000764000"/>
<evidence type="ECO:0000256" key="1">
    <source>
        <dbReference type="ARBA" id="ARBA00002523"/>
    </source>
</evidence>
<organism evidence="13 14">
    <name type="scientific">Trypanosoma equiperdum</name>
    <dbReference type="NCBI Taxonomy" id="5694"/>
    <lineage>
        <taxon>Eukaryota</taxon>
        <taxon>Discoba</taxon>
        <taxon>Euglenozoa</taxon>
        <taxon>Kinetoplastea</taxon>
        <taxon>Metakinetoplastina</taxon>
        <taxon>Trypanosomatida</taxon>
        <taxon>Trypanosomatidae</taxon>
        <taxon>Trypanosoma</taxon>
    </lineage>
</organism>
<evidence type="ECO:0000259" key="11">
    <source>
        <dbReference type="Pfam" id="PF10659"/>
    </source>
</evidence>
<dbReference type="Pfam" id="PF10659">
    <property type="entry name" value="Trypan_glycop_C"/>
    <property type="match status" value="1"/>
</dbReference>
<dbReference type="InterPro" id="IPR019609">
    <property type="entry name" value="Variant_surf_glycoprt_trypan_C"/>
</dbReference>
<evidence type="ECO:0000256" key="4">
    <source>
        <dbReference type="ARBA" id="ARBA00022622"/>
    </source>
</evidence>
<name>A0A1G4I584_TRYEQ</name>
<comment type="caution">
    <text evidence="13">The sequence shown here is derived from an EMBL/GenBank/DDBJ whole genome shotgun (WGS) entry which is preliminary data.</text>
</comment>
<accession>A0A1G4I584</accession>
<dbReference type="GO" id="GO:0005886">
    <property type="term" value="C:plasma membrane"/>
    <property type="evidence" value="ECO:0007669"/>
    <property type="project" value="UniProtKB-SubCell"/>
</dbReference>
<dbReference type="AlphaFoldDB" id="A0A1G4I584"/>
<evidence type="ECO:0000256" key="5">
    <source>
        <dbReference type="ARBA" id="ARBA00022729"/>
    </source>
</evidence>
<evidence type="ECO:0000313" key="14">
    <source>
        <dbReference type="Proteomes" id="UP000195570"/>
    </source>
</evidence>
<dbReference type="InterPro" id="IPR025932">
    <property type="entry name" value="Trypano_VSG_B_N_dom"/>
</dbReference>
<keyword evidence="8" id="KW-0449">Lipoprotein</keyword>
<evidence type="ECO:0000256" key="2">
    <source>
        <dbReference type="ARBA" id="ARBA00004609"/>
    </source>
</evidence>
<keyword evidence="4" id="KW-0336">GPI-anchor</keyword>
<evidence type="ECO:0000256" key="6">
    <source>
        <dbReference type="ARBA" id="ARBA00023136"/>
    </source>
</evidence>
<keyword evidence="7" id="KW-0325">Glycoprotein</keyword>
<sequence length="520" mass="54578">MHLTKFSAGFAALVLASIGAQATVGPNENSGIFKALCTLISFAESPPPLQTSPADGAAEIAELQALNMSLAAAEWQAKLDKADPNDDSAKIKEKAGVQNEDEVQDLKKRWKTWAEARKATNQTTALSTKINKAGFTKLTGAARTAAAIRVRAAAERAQHFYELRKALQSKLDSPTPTELQQELEEAAFGAKGKKLADVAIADMFANPAASDRPTACAGAISNGNAKSLAAILMCVCAESDTNHDGACAHKVGTGSPWNAASIAPSAATAAWNAIKTACVPAKKAMIDAATLRNQLHKLAMQVHRGSDGNHYLGALDSGTSCSGANNAGVCVKYTNYNPTAGKGLETTQWGQKLILLKAIQAEAMTAMATAVQTATSEWPTAPSSATQAGATTAGKKGKTSAAEEECNAVGEDKTECDKLEKQGCTFNTESKKCELKKDVKQALEKAKENEGTSTTEDCSKLLTQQACEDAKKDGKKHCGWKKGGDSDPGKDKEKCRNGSFLLTKKFALSVVSAAFAALLF</sequence>
<evidence type="ECO:0000256" key="9">
    <source>
        <dbReference type="SAM" id="MobiDB-lite"/>
    </source>
</evidence>
<keyword evidence="14" id="KW-1185">Reference proteome</keyword>
<feature type="signal peptide" evidence="10">
    <location>
        <begin position="1"/>
        <end position="22"/>
    </location>
</feature>
<dbReference type="GO" id="GO:0098552">
    <property type="term" value="C:side of membrane"/>
    <property type="evidence" value="ECO:0007669"/>
    <property type="project" value="UniProtKB-KW"/>
</dbReference>
<dbReference type="RefSeq" id="XP_067078245.1">
    <property type="nucleotide sequence ID" value="XM_067222144.1"/>
</dbReference>
<keyword evidence="5 10" id="KW-0732">Signal</keyword>
<dbReference type="EMBL" id="CZPT02000626">
    <property type="protein sequence ID" value="SCU66847.1"/>
    <property type="molecule type" value="Genomic_DNA"/>
</dbReference>
<dbReference type="InterPro" id="IPR027446">
    <property type="entry name" value="VSG_C_dom_sf"/>
</dbReference>